<keyword evidence="5" id="KW-1185">Reference proteome</keyword>
<dbReference type="GO" id="GO:0000160">
    <property type="term" value="P:phosphorelay signal transduction system"/>
    <property type="evidence" value="ECO:0007669"/>
    <property type="project" value="InterPro"/>
</dbReference>
<dbReference type="SUPFAM" id="SSF52172">
    <property type="entry name" value="CheY-like"/>
    <property type="match status" value="1"/>
</dbReference>
<reference evidence="5" key="1">
    <citation type="submission" date="2017-04" db="EMBL/GenBank/DDBJ databases">
        <authorList>
            <person name="Varghese N."/>
            <person name="Submissions S."/>
        </authorList>
    </citation>
    <scope>NUCLEOTIDE SEQUENCE [LARGE SCALE GENOMIC DNA]</scope>
    <source>
        <strain evidence="5">RKEM611</strain>
    </source>
</reference>
<dbReference type="OrthoDB" id="9800029at2"/>
<dbReference type="InterPro" id="IPR011006">
    <property type="entry name" value="CheY-like_superfamily"/>
</dbReference>
<sequence>MSNFNPADYTLLVVDDEEDLAEIIAEELSEYGFKMRIAFGAQEALGIIQREPIDYVISDVKMAKGDGMFLLTGLQQHELHLPVVLMMTGQSEYSETELKNQGAAGLLDKPIEIEHLYEQLKKHFSSLQVAS</sequence>
<dbReference type="InterPro" id="IPR001789">
    <property type="entry name" value="Sig_transdc_resp-reg_receiver"/>
</dbReference>
<evidence type="ECO:0000313" key="5">
    <source>
        <dbReference type="Proteomes" id="UP000192907"/>
    </source>
</evidence>
<dbReference type="Proteomes" id="UP000192907">
    <property type="component" value="Unassembled WGS sequence"/>
</dbReference>
<evidence type="ECO:0000256" key="2">
    <source>
        <dbReference type="PROSITE-ProRule" id="PRU00169"/>
    </source>
</evidence>
<proteinExistence type="predicted"/>
<gene>
    <name evidence="4" type="ORF">SAMN06296036_13820</name>
</gene>
<dbReference type="STRING" id="1513793.SAMN06296036_13820"/>
<evidence type="ECO:0000259" key="3">
    <source>
        <dbReference type="PROSITE" id="PS50110"/>
    </source>
</evidence>
<dbReference type="PANTHER" id="PTHR44591">
    <property type="entry name" value="STRESS RESPONSE REGULATOR PROTEIN 1"/>
    <property type="match status" value="1"/>
</dbReference>
<dbReference type="EMBL" id="FWZT01000038">
    <property type="protein sequence ID" value="SMF81889.1"/>
    <property type="molecule type" value="Genomic_DNA"/>
</dbReference>
<dbReference type="PANTHER" id="PTHR44591:SF3">
    <property type="entry name" value="RESPONSE REGULATORY DOMAIN-CONTAINING PROTEIN"/>
    <property type="match status" value="1"/>
</dbReference>
<evidence type="ECO:0000313" key="4">
    <source>
        <dbReference type="EMBL" id="SMF81889.1"/>
    </source>
</evidence>
<keyword evidence="1 2" id="KW-0597">Phosphoprotein</keyword>
<dbReference type="InterPro" id="IPR050595">
    <property type="entry name" value="Bact_response_regulator"/>
</dbReference>
<organism evidence="4 5">
    <name type="scientific">Pseudobacteriovorax antillogorgiicola</name>
    <dbReference type="NCBI Taxonomy" id="1513793"/>
    <lineage>
        <taxon>Bacteria</taxon>
        <taxon>Pseudomonadati</taxon>
        <taxon>Bdellovibrionota</taxon>
        <taxon>Oligoflexia</taxon>
        <taxon>Oligoflexales</taxon>
        <taxon>Pseudobacteriovoracaceae</taxon>
        <taxon>Pseudobacteriovorax</taxon>
    </lineage>
</organism>
<protein>
    <submittedName>
        <fullName evidence="4">Response regulator receiver domain-containing protein</fullName>
    </submittedName>
</protein>
<accession>A0A1Y6CPJ5</accession>
<name>A0A1Y6CPJ5_9BACT</name>
<dbReference type="SMART" id="SM00448">
    <property type="entry name" value="REC"/>
    <property type="match status" value="1"/>
</dbReference>
<evidence type="ECO:0000256" key="1">
    <source>
        <dbReference type="ARBA" id="ARBA00022553"/>
    </source>
</evidence>
<feature type="domain" description="Response regulatory" evidence="3">
    <location>
        <begin position="10"/>
        <end position="124"/>
    </location>
</feature>
<dbReference type="PROSITE" id="PS50110">
    <property type="entry name" value="RESPONSE_REGULATORY"/>
    <property type="match status" value="1"/>
</dbReference>
<feature type="modified residue" description="4-aspartylphosphate" evidence="2">
    <location>
        <position position="59"/>
    </location>
</feature>
<dbReference type="Gene3D" id="3.40.50.2300">
    <property type="match status" value="1"/>
</dbReference>
<dbReference type="AlphaFoldDB" id="A0A1Y6CPJ5"/>
<dbReference type="Pfam" id="PF00072">
    <property type="entry name" value="Response_reg"/>
    <property type="match status" value="1"/>
</dbReference>
<dbReference type="RefSeq" id="WP_132326060.1">
    <property type="nucleotide sequence ID" value="NZ_FWZT01000038.1"/>
</dbReference>
<dbReference type="CDD" id="cd00156">
    <property type="entry name" value="REC"/>
    <property type="match status" value="1"/>
</dbReference>